<accession>K1E5Y0</accession>
<dbReference type="GO" id="GO:0002949">
    <property type="term" value="P:tRNA threonylcarbamoyladenosine modification"/>
    <property type="evidence" value="ECO:0007669"/>
    <property type="project" value="InterPro"/>
</dbReference>
<keyword evidence="4" id="KW-0378">Hydrolase</keyword>
<dbReference type="RefSeq" id="WP_007924333.1">
    <property type="nucleotide sequence ID" value="NZ_ALWX01000005.1"/>
</dbReference>
<reference evidence="4 5" key="1">
    <citation type="journal article" date="2012" name="J. Bacteriol.">
        <title>Genome Sequence of Janibacter hoylei MTCC8307, Isolated from the Stratospheric Air.</title>
        <authorList>
            <person name="Pawar S.P."/>
            <person name="Dhotre D.P."/>
            <person name="Shetty S.A."/>
            <person name="Chowdhury S.P."/>
            <person name="Chaudhari B.L."/>
            <person name="Shouche Y.S."/>
        </authorList>
    </citation>
    <scope>NUCLEOTIDE SEQUENCE [LARGE SCALE GENOMIC DNA]</scope>
    <source>
        <strain evidence="4 5">PVAS-1</strain>
    </source>
</reference>
<dbReference type="Gene3D" id="3.40.630.30">
    <property type="match status" value="1"/>
</dbReference>
<dbReference type="NCBIfam" id="TIGR01575">
    <property type="entry name" value="rimI"/>
    <property type="match status" value="1"/>
</dbReference>
<keyword evidence="1" id="KW-0808">Transferase</keyword>
<evidence type="ECO:0000256" key="1">
    <source>
        <dbReference type="ARBA" id="ARBA00022679"/>
    </source>
</evidence>
<protein>
    <submittedName>
        <fullName evidence="4">Peptidase M22 glycoprotease</fullName>
    </submittedName>
</protein>
<evidence type="ECO:0000313" key="4">
    <source>
        <dbReference type="EMBL" id="EKA62506.1"/>
    </source>
</evidence>
<dbReference type="Pfam" id="PF00583">
    <property type="entry name" value="Acetyltransf_1"/>
    <property type="match status" value="1"/>
</dbReference>
<dbReference type="Pfam" id="PF00814">
    <property type="entry name" value="TsaD"/>
    <property type="match status" value="1"/>
</dbReference>
<dbReference type="SUPFAM" id="SSF55729">
    <property type="entry name" value="Acyl-CoA N-acyltransferases (Nat)"/>
    <property type="match status" value="1"/>
</dbReference>
<dbReference type="GO" id="GO:0008080">
    <property type="term" value="F:N-acetyltransferase activity"/>
    <property type="evidence" value="ECO:0007669"/>
    <property type="project" value="InterPro"/>
</dbReference>
<dbReference type="InterPro" id="IPR000905">
    <property type="entry name" value="Gcp-like_dom"/>
</dbReference>
<name>K1E5Y0_9MICO</name>
<dbReference type="InterPro" id="IPR043129">
    <property type="entry name" value="ATPase_NBD"/>
</dbReference>
<dbReference type="CDD" id="cd04301">
    <property type="entry name" value="NAT_SF"/>
    <property type="match status" value="1"/>
</dbReference>
<dbReference type="PATRIC" id="fig|1210046.3.peg.291"/>
<dbReference type="InterPro" id="IPR050832">
    <property type="entry name" value="Bact_Acetyltransf"/>
</dbReference>
<dbReference type="InterPro" id="IPR016181">
    <property type="entry name" value="Acyl_CoA_acyltransferase"/>
</dbReference>
<dbReference type="PROSITE" id="PS51186">
    <property type="entry name" value="GNAT"/>
    <property type="match status" value="1"/>
</dbReference>
<evidence type="ECO:0000256" key="2">
    <source>
        <dbReference type="ARBA" id="ARBA00023315"/>
    </source>
</evidence>
<evidence type="ECO:0000313" key="5">
    <source>
        <dbReference type="Proteomes" id="UP000004474"/>
    </source>
</evidence>
<proteinExistence type="predicted"/>
<dbReference type="PANTHER" id="PTHR43877">
    <property type="entry name" value="AMINOALKYLPHOSPHONATE N-ACETYLTRANSFERASE-RELATED-RELATED"/>
    <property type="match status" value="1"/>
</dbReference>
<dbReference type="EMBL" id="ALWX01000005">
    <property type="protein sequence ID" value="EKA62506.1"/>
    <property type="molecule type" value="Genomic_DNA"/>
</dbReference>
<dbReference type="AlphaFoldDB" id="K1E5Y0"/>
<dbReference type="CDD" id="cd24032">
    <property type="entry name" value="ASKHA_NBD_TsaB"/>
    <property type="match status" value="1"/>
</dbReference>
<feature type="domain" description="N-acetyltransferase" evidence="3">
    <location>
        <begin position="240"/>
        <end position="385"/>
    </location>
</feature>
<dbReference type="NCBIfam" id="TIGR03725">
    <property type="entry name" value="T6A_YeaZ"/>
    <property type="match status" value="1"/>
</dbReference>
<dbReference type="InterPro" id="IPR006464">
    <property type="entry name" value="AcTrfase_RimI/Ard1"/>
</dbReference>
<dbReference type="Gene3D" id="3.30.420.40">
    <property type="match status" value="2"/>
</dbReference>
<gene>
    <name evidence="4" type="ORF">B277_01474</name>
</gene>
<dbReference type="GO" id="GO:0008233">
    <property type="term" value="F:peptidase activity"/>
    <property type="evidence" value="ECO:0007669"/>
    <property type="project" value="UniProtKB-KW"/>
</dbReference>
<evidence type="ECO:0000259" key="3">
    <source>
        <dbReference type="PROSITE" id="PS51186"/>
    </source>
</evidence>
<dbReference type="InterPro" id="IPR000182">
    <property type="entry name" value="GNAT_dom"/>
</dbReference>
<comment type="caution">
    <text evidence="4">The sequence shown here is derived from an EMBL/GenBank/DDBJ whole genome shotgun (WGS) entry which is preliminary data.</text>
</comment>
<dbReference type="SUPFAM" id="SSF53067">
    <property type="entry name" value="Actin-like ATPase domain"/>
    <property type="match status" value="2"/>
</dbReference>
<dbReference type="InterPro" id="IPR022496">
    <property type="entry name" value="T6A_TsaB"/>
</dbReference>
<dbReference type="eggNOG" id="COG1214">
    <property type="taxonomic scope" value="Bacteria"/>
</dbReference>
<dbReference type="Proteomes" id="UP000004474">
    <property type="component" value="Unassembled WGS sequence"/>
</dbReference>
<dbReference type="STRING" id="1210046.B277_01474"/>
<keyword evidence="2" id="KW-0012">Acyltransferase</keyword>
<keyword evidence="4" id="KW-0645">Protease</keyword>
<dbReference type="GO" id="GO:0006508">
    <property type="term" value="P:proteolysis"/>
    <property type="evidence" value="ECO:0007669"/>
    <property type="project" value="UniProtKB-KW"/>
</dbReference>
<sequence length="390" mass="40493">MRLLALDTATSAITVAVHDGEQVLATRTTVDARRHTELFAPMIVDALAAAGTDVTEVTHVAVGTGPGPFTGLRVGLVTAQTFAHARGITVHGVCSLDALAAAAAAHGHEGELLVATDARRKEVYWARYDCTAGEVVLQEGPAVTKPADLPEPVRALPTIGRGPVVYPELLPAALTLPGVDLLDVDAGALAALAATRIAAGADMPVEPLYLRRPDAVAPAAAGGAGAAGGDPVTTATVTPLRLREARWQDLAVLADHERELFGAEAWSLASWWGELAGRPRREYVVAEDADGIAGYGGLDHAGDTSDVMTIATLPRARGTGLGRRLLAELVDRARAAGAERLVLEVRADNVAARGLYDSAGFGLLQSRRGYYPGGVDALVLALDLTQETQA</sequence>
<organism evidence="4 5">
    <name type="scientific">Janibacter hoylei PVAS-1</name>
    <dbReference type="NCBI Taxonomy" id="1210046"/>
    <lineage>
        <taxon>Bacteria</taxon>
        <taxon>Bacillati</taxon>
        <taxon>Actinomycetota</taxon>
        <taxon>Actinomycetes</taxon>
        <taxon>Micrococcales</taxon>
        <taxon>Intrasporangiaceae</taxon>
        <taxon>Janibacter</taxon>
    </lineage>
</organism>
<dbReference type="eggNOG" id="COG0456">
    <property type="taxonomic scope" value="Bacteria"/>
</dbReference>